<comment type="caution">
    <text evidence="1">The sequence shown here is derived from an EMBL/GenBank/DDBJ whole genome shotgun (WGS) entry which is preliminary data.</text>
</comment>
<gene>
    <name evidence="1" type="ORF">EKG38_12760</name>
</gene>
<evidence type="ECO:0000313" key="2">
    <source>
        <dbReference type="Proteomes" id="UP000267448"/>
    </source>
</evidence>
<dbReference type="SUPFAM" id="SSF52743">
    <property type="entry name" value="Subtilisin-like"/>
    <property type="match status" value="1"/>
</dbReference>
<organism evidence="1 2">
    <name type="scientific">Shewanella canadensis</name>
    <dbReference type="NCBI Taxonomy" id="271096"/>
    <lineage>
        <taxon>Bacteria</taxon>
        <taxon>Pseudomonadati</taxon>
        <taxon>Pseudomonadota</taxon>
        <taxon>Gammaproteobacteria</taxon>
        <taxon>Alteromonadales</taxon>
        <taxon>Shewanellaceae</taxon>
        <taxon>Shewanella</taxon>
    </lineage>
</organism>
<keyword evidence="2" id="KW-1185">Reference proteome</keyword>
<dbReference type="GO" id="GO:0006508">
    <property type="term" value="P:proteolysis"/>
    <property type="evidence" value="ECO:0007669"/>
    <property type="project" value="InterPro"/>
</dbReference>
<accession>A0A3S0INM7</accession>
<dbReference type="OrthoDB" id="9790784at2"/>
<dbReference type="Proteomes" id="UP000267448">
    <property type="component" value="Unassembled WGS sequence"/>
</dbReference>
<sequence>MANSTKILIVLCLLLLVIFSGSLAAQEQRYIVKFKPGVDENKQHASFSLRTNQVELAAPGVHVLSSVPMGTGLATTT</sequence>
<protein>
    <submittedName>
        <fullName evidence="1">Uncharacterized protein</fullName>
    </submittedName>
</protein>
<evidence type="ECO:0000313" key="1">
    <source>
        <dbReference type="EMBL" id="RTR38388.1"/>
    </source>
</evidence>
<name>A0A3S0INM7_9GAMM</name>
<dbReference type="AlphaFoldDB" id="A0A3S0INM7"/>
<dbReference type="RefSeq" id="WP_126520631.1">
    <property type="nucleotide sequence ID" value="NZ_RXNU01000006.1"/>
</dbReference>
<dbReference type="InterPro" id="IPR036852">
    <property type="entry name" value="Peptidase_S8/S53_dom_sf"/>
</dbReference>
<dbReference type="EMBL" id="RXNU01000006">
    <property type="protein sequence ID" value="RTR38388.1"/>
    <property type="molecule type" value="Genomic_DNA"/>
</dbReference>
<proteinExistence type="predicted"/>
<reference evidence="1 2" key="1">
    <citation type="submission" date="2018-12" db="EMBL/GenBank/DDBJ databases">
        <authorList>
            <person name="Yu L."/>
        </authorList>
    </citation>
    <scope>NUCLEOTIDE SEQUENCE [LARGE SCALE GENOMIC DNA]</scope>
    <source>
        <strain evidence="1 2">HAW-EB2</strain>
    </source>
</reference>
<dbReference type="GO" id="GO:0004252">
    <property type="term" value="F:serine-type endopeptidase activity"/>
    <property type="evidence" value="ECO:0007669"/>
    <property type="project" value="InterPro"/>
</dbReference>